<name>A0ABT8DVU0_9BURK</name>
<evidence type="ECO:0000256" key="12">
    <source>
        <dbReference type="PROSITE-ProRule" id="PRU01360"/>
    </source>
</evidence>
<dbReference type="PANTHER" id="PTHR30069">
    <property type="entry name" value="TONB-DEPENDENT OUTER MEMBRANE RECEPTOR"/>
    <property type="match status" value="1"/>
</dbReference>
<evidence type="ECO:0000313" key="18">
    <source>
        <dbReference type="Proteomes" id="UP001228044"/>
    </source>
</evidence>
<organism evidence="17 18">
    <name type="scientific">Roseateles violae</name>
    <dbReference type="NCBI Taxonomy" id="3058042"/>
    <lineage>
        <taxon>Bacteria</taxon>
        <taxon>Pseudomonadati</taxon>
        <taxon>Pseudomonadota</taxon>
        <taxon>Betaproteobacteria</taxon>
        <taxon>Burkholderiales</taxon>
        <taxon>Sphaerotilaceae</taxon>
        <taxon>Roseateles</taxon>
    </lineage>
</organism>
<evidence type="ECO:0000256" key="8">
    <source>
        <dbReference type="ARBA" id="ARBA00023077"/>
    </source>
</evidence>
<keyword evidence="5 12" id="KW-0812">Transmembrane</keyword>
<keyword evidence="8 13" id="KW-0798">TonB box</keyword>
<dbReference type="PROSITE" id="PS51257">
    <property type="entry name" value="PROKAR_LIPOPROTEIN"/>
    <property type="match status" value="1"/>
</dbReference>
<keyword evidence="3 12" id="KW-0813">Transport</keyword>
<dbReference type="SUPFAM" id="SSF56935">
    <property type="entry name" value="Porins"/>
    <property type="match status" value="1"/>
</dbReference>
<dbReference type="InterPro" id="IPR000531">
    <property type="entry name" value="Beta-barrel_TonB"/>
</dbReference>
<dbReference type="Pfam" id="PF07715">
    <property type="entry name" value="Plug"/>
    <property type="match status" value="1"/>
</dbReference>
<dbReference type="InterPro" id="IPR037066">
    <property type="entry name" value="Plug_dom_sf"/>
</dbReference>
<feature type="domain" description="TonB-dependent receptor plug" evidence="16">
    <location>
        <begin position="57"/>
        <end position="161"/>
    </location>
</feature>
<feature type="chain" id="PRO_5046509252" evidence="14">
    <location>
        <begin position="34"/>
        <end position="638"/>
    </location>
</feature>
<accession>A0ABT8DVU0</accession>
<dbReference type="Proteomes" id="UP001228044">
    <property type="component" value="Unassembled WGS sequence"/>
</dbReference>
<dbReference type="PANTHER" id="PTHR30069:SF53">
    <property type="entry name" value="COLICIN I RECEPTOR-RELATED"/>
    <property type="match status" value="1"/>
</dbReference>
<comment type="caution">
    <text evidence="17">The sequence shown here is derived from an EMBL/GenBank/DDBJ whole genome shotgun (WGS) entry which is preliminary data.</text>
</comment>
<sequence length="638" mass="69072">MISRTTRAARVFHVASPIALACAALSIALPAAAQPSGNNRLDQVVVTASRTPQRLGDVLADLTVINREQIERQSFGTVADLLRNQGSAEMVRNGGPAGTTSLFLRGADNRHTLVLLDGVRIDSQSTGGASWQAIPLAQIERVEILKGPASAIYGSDAIGGVVQIFTRKGGDGQTKLDLGASVGNLQSYKLDASIAGGSKQFDYAIGLAGERSDGFNATTPASTFSYVPDSDGWKNHNASLRLGANLAEGQRLELVALAAHVDGQYDGDSSKPQVDDHSIQDNRALRLAWNARWSEALRTELSAGASRDRYETKAFNDPAPFPYLTDTEIRNVSLFGYYQLSREQQLSLLLERREDSLENSGLRTGKDKRDENAIGLGWLYKAERFDLQLNGRHDDDSQFGGIDTGTIAGGFKLQEGLRLYASFGNAFRAPTLYQRGSIYGPDLSKPGVQALDPERGRNAEIGLRFDAQGFDISASAYRNRIEDLIVFGAAGSCNSSFGCYENVAKARLQGVNLAAGTTLSGLRLTATVDLQSPKDEMTGKQLARRAKSFGTLRAETSLGEWHLGGTMQASGQRWDNAANTRALAGYALFNFDVQWAVSKQLRLQLNLDNAFDREYYTATGFAQAPRTVMLGLRYSPSF</sequence>
<dbReference type="InterPro" id="IPR039426">
    <property type="entry name" value="TonB-dep_rcpt-like"/>
</dbReference>
<evidence type="ECO:0000256" key="9">
    <source>
        <dbReference type="ARBA" id="ARBA00023136"/>
    </source>
</evidence>
<dbReference type="Gene3D" id="2.170.130.10">
    <property type="entry name" value="TonB-dependent receptor, plug domain"/>
    <property type="match status" value="1"/>
</dbReference>
<keyword evidence="10 17" id="KW-0675">Receptor</keyword>
<reference evidence="17 18" key="1">
    <citation type="submission" date="2023-06" db="EMBL/GenBank/DDBJ databases">
        <title>Pelomonas sp. PFR6 16S ribosomal RNA gene Genome sequencing and assembly.</title>
        <authorList>
            <person name="Woo H."/>
        </authorList>
    </citation>
    <scope>NUCLEOTIDE SEQUENCE [LARGE SCALE GENOMIC DNA]</scope>
    <source>
        <strain evidence="17 18">PFR6</strain>
    </source>
</reference>
<evidence type="ECO:0000256" key="1">
    <source>
        <dbReference type="ARBA" id="ARBA00004571"/>
    </source>
</evidence>
<dbReference type="InterPro" id="IPR012910">
    <property type="entry name" value="Plug_dom"/>
</dbReference>
<evidence type="ECO:0000256" key="10">
    <source>
        <dbReference type="ARBA" id="ARBA00023170"/>
    </source>
</evidence>
<keyword evidence="11 12" id="KW-0998">Cell outer membrane</keyword>
<dbReference type="PROSITE" id="PS52016">
    <property type="entry name" value="TONB_DEPENDENT_REC_3"/>
    <property type="match status" value="1"/>
</dbReference>
<feature type="signal peptide" evidence="14">
    <location>
        <begin position="1"/>
        <end position="33"/>
    </location>
</feature>
<dbReference type="CDD" id="cd01347">
    <property type="entry name" value="ligand_gated_channel"/>
    <property type="match status" value="1"/>
</dbReference>
<gene>
    <name evidence="17" type="ORF">QWJ38_19035</name>
</gene>
<evidence type="ECO:0000256" key="13">
    <source>
        <dbReference type="RuleBase" id="RU003357"/>
    </source>
</evidence>
<evidence type="ECO:0000256" key="5">
    <source>
        <dbReference type="ARBA" id="ARBA00022692"/>
    </source>
</evidence>
<dbReference type="RefSeq" id="WP_290360693.1">
    <property type="nucleotide sequence ID" value="NZ_JAUHHC010000005.1"/>
</dbReference>
<keyword evidence="6 14" id="KW-0732">Signal</keyword>
<evidence type="ECO:0000256" key="7">
    <source>
        <dbReference type="ARBA" id="ARBA00023065"/>
    </source>
</evidence>
<dbReference type="Pfam" id="PF00593">
    <property type="entry name" value="TonB_dep_Rec_b-barrel"/>
    <property type="match status" value="1"/>
</dbReference>
<dbReference type="EMBL" id="JAUHHC010000005">
    <property type="protein sequence ID" value="MDN3922390.1"/>
    <property type="molecule type" value="Genomic_DNA"/>
</dbReference>
<proteinExistence type="inferred from homology"/>
<evidence type="ECO:0000256" key="4">
    <source>
        <dbReference type="ARBA" id="ARBA00022452"/>
    </source>
</evidence>
<dbReference type="InterPro" id="IPR036942">
    <property type="entry name" value="Beta-barrel_TonB_sf"/>
</dbReference>
<dbReference type="Gene3D" id="2.40.170.20">
    <property type="entry name" value="TonB-dependent receptor, beta-barrel domain"/>
    <property type="match status" value="1"/>
</dbReference>
<evidence type="ECO:0000256" key="6">
    <source>
        <dbReference type="ARBA" id="ARBA00022729"/>
    </source>
</evidence>
<evidence type="ECO:0000256" key="3">
    <source>
        <dbReference type="ARBA" id="ARBA00022448"/>
    </source>
</evidence>
<keyword evidence="7" id="KW-0406">Ion transport</keyword>
<comment type="similarity">
    <text evidence="2 12 13">Belongs to the TonB-dependent receptor family.</text>
</comment>
<evidence type="ECO:0000256" key="11">
    <source>
        <dbReference type="ARBA" id="ARBA00023237"/>
    </source>
</evidence>
<keyword evidence="18" id="KW-1185">Reference proteome</keyword>
<keyword evidence="9 12" id="KW-0472">Membrane</keyword>
<evidence type="ECO:0000259" key="16">
    <source>
        <dbReference type="Pfam" id="PF07715"/>
    </source>
</evidence>
<comment type="subcellular location">
    <subcellularLocation>
        <location evidence="1 12">Cell outer membrane</location>
        <topology evidence="1 12">Multi-pass membrane protein</topology>
    </subcellularLocation>
</comment>
<evidence type="ECO:0000256" key="2">
    <source>
        <dbReference type="ARBA" id="ARBA00009810"/>
    </source>
</evidence>
<protein>
    <submittedName>
        <fullName evidence="17">TonB-dependent receptor</fullName>
    </submittedName>
</protein>
<evidence type="ECO:0000313" key="17">
    <source>
        <dbReference type="EMBL" id="MDN3922390.1"/>
    </source>
</evidence>
<evidence type="ECO:0000259" key="15">
    <source>
        <dbReference type="Pfam" id="PF00593"/>
    </source>
</evidence>
<feature type="domain" description="TonB-dependent receptor-like beta-barrel" evidence="15">
    <location>
        <begin position="223"/>
        <end position="609"/>
    </location>
</feature>
<keyword evidence="4 12" id="KW-1134">Transmembrane beta strand</keyword>
<evidence type="ECO:0000256" key="14">
    <source>
        <dbReference type="SAM" id="SignalP"/>
    </source>
</evidence>